<gene>
    <name evidence="1" type="ORF">PSFLO_05483</name>
</gene>
<dbReference type="PANTHER" id="PTHR43431">
    <property type="entry name" value="OXIDOREDUCTASE, SHORT CHAIN DEHYDROGENASE/REDUCTASE FAMILY (AFU_ORTHOLOGUE AFUA_5G14000)"/>
    <property type="match status" value="1"/>
</dbReference>
<dbReference type="PANTHER" id="PTHR43431:SF7">
    <property type="entry name" value="OXIDOREDUCTASE, SHORT CHAIN DEHYDROGENASE_REDUCTASE FAMILY (AFU_ORTHOLOGUE AFUA_5G14000)"/>
    <property type="match status" value="1"/>
</dbReference>
<dbReference type="InterPro" id="IPR036291">
    <property type="entry name" value="NAD(P)-bd_dom_sf"/>
</dbReference>
<dbReference type="Proteomes" id="UP000323386">
    <property type="component" value="Unassembled WGS sequence"/>
</dbReference>
<evidence type="ECO:0000313" key="1">
    <source>
        <dbReference type="EMBL" id="SPO40001.1"/>
    </source>
</evidence>
<dbReference type="Pfam" id="PF13561">
    <property type="entry name" value="adh_short_C2"/>
    <property type="match status" value="1"/>
</dbReference>
<accession>A0A5C3F9E2</accession>
<keyword evidence="2" id="KW-1185">Reference proteome</keyword>
<dbReference type="EMBL" id="OOIP01000017">
    <property type="protein sequence ID" value="SPO40001.1"/>
    <property type="molecule type" value="Genomic_DNA"/>
</dbReference>
<dbReference type="AlphaFoldDB" id="A0A5C3F9E2"/>
<dbReference type="PRINTS" id="PR00081">
    <property type="entry name" value="GDHRDH"/>
</dbReference>
<name>A0A5C3F9E2_9BASI</name>
<reference evidence="1 2" key="1">
    <citation type="submission" date="2018-03" db="EMBL/GenBank/DDBJ databases">
        <authorList>
            <person name="Guldener U."/>
        </authorList>
    </citation>
    <scope>NUCLEOTIDE SEQUENCE [LARGE SCALE GENOMIC DNA]</scope>
    <source>
        <strain evidence="1 2">DAOM196992</strain>
    </source>
</reference>
<proteinExistence type="predicted"/>
<evidence type="ECO:0000313" key="2">
    <source>
        <dbReference type="Proteomes" id="UP000323386"/>
    </source>
</evidence>
<dbReference type="Gene3D" id="3.40.50.720">
    <property type="entry name" value="NAD(P)-binding Rossmann-like Domain"/>
    <property type="match status" value="1"/>
</dbReference>
<organism evidence="1 2">
    <name type="scientific">Pseudozyma flocculosa</name>
    <dbReference type="NCBI Taxonomy" id="84751"/>
    <lineage>
        <taxon>Eukaryota</taxon>
        <taxon>Fungi</taxon>
        <taxon>Dikarya</taxon>
        <taxon>Basidiomycota</taxon>
        <taxon>Ustilaginomycotina</taxon>
        <taxon>Ustilaginomycetes</taxon>
        <taxon>Ustilaginales</taxon>
        <taxon>Ustilaginaceae</taxon>
        <taxon>Pseudozyma</taxon>
    </lineage>
</organism>
<protein>
    <submittedName>
        <fullName evidence="1">Uncharacterized protein</fullName>
    </submittedName>
</protein>
<dbReference type="SUPFAM" id="SSF51735">
    <property type="entry name" value="NAD(P)-binding Rossmann-fold domains"/>
    <property type="match status" value="1"/>
</dbReference>
<dbReference type="OrthoDB" id="5399006at2759"/>
<sequence>MSSSADRARNRIELLVPNLTPHGAVAPLGHDACHGPMTSEHIVIVLGVGPGLGLSIARTFASRGYTVAILSRSKARLDAIRTAVANVRSHWPERRIGTAIYNASIRVRSGFMDLDGEKVKQSVDGSITGGFAFAQAALESMLEHGRGGSLIFTGATSSIRGRENFAAFAAAKSGLRAMCQSMAKEFGPRNIHVAHVIVDGLIESQQALDFFGMPKGSRFPDGGVLYPPQMAKTWLFLAQQHPGSWTHELDLRPAKEHF</sequence>
<dbReference type="InterPro" id="IPR002347">
    <property type="entry name" value="SDR_fam"/>
</dbReference>